<accession>A0ABQ5LQM6</accession>
<keyword evidence="5" id="KW-1185">Reference proteome</keyword>
<keyword evidence="2" id="KW-0808">Transferase</keyword>
<dbReference type="SUPFAM" id="SSF51445">
    <property type="entry name" value="(Trans)glycosidases"/>
    <property type="match status" value="1"/>
</dbReference>
<evidence type="ECO:0000313" key="4">
    <source>
        <dbReference type="EMBL" id="GKY87315.1"/>
    </source>
</evidence>
<dbReference type="Gene3D" id="2.60.40.1180">
    <property type="entry name" value="Golgi alpha-mannosidase II"/>
    <property type="match status" value="1"/>
</dbReference>
<dbReference type="SMART" id="SM00642">
    <property type="entry name" value="Aamy"/>
    <property type="match status" value="1"/>
</dbReference>
<dbReference type="Pfam" id="PF00128">
    <property type="entry name" value="Alpha-amylase"/>
    <property type="match status" value="1"/>
</dbReference>
<organism evidence="4 5">
    <name type="scientific">Sinisalibacter aestuarii</name>
    <dbReference type="NCBI Taxonomy" id="2949426"/>
    <lineage>
        <taxon>Bacteria</taxon>
        <taxon>Pseudomonadati</taxon>
        <taxon>Pseudomonadota</taxon>
        <taxon>Alphaproteobacteria</taxon>
        <taxon>Rhodobacterales</taxon>
        <taxon>Roseobacteraceae</taxon>
        <taxon>Sinisalibacter</taxon>
    </lineage>
</organism>
<evidence type="ECO:0000256" key="1">
    <source>
        <dbReference type="ARBA" id="ARBA00022676"/>
    </source>
</evidence>
<dbReference type="EMBL" id="BROH01000002">
    <property type="protein sequence ID" value="GKY87315.1"/>
    <property type="molecule type" value="Genomic_DNA"/>
</dbReference>
<evidence type="ECO:0000256" key="2">
    <source>
        <dbReference type="ARBA" id="ARBA00022679"/>
    </source>
</evidence>
<keyword evidence="1" id="KW-0328">Glycosyltransferase</keyword>
<reference evidence="4" key="1">
    <citation type="journal article" date="2023" name="Int. J. Syst. Evol. Microbiol.">
        <title>Sinisalibacter aestuarii sp. nov., isolated from estuarine sediment of the Arakawa River.</title>
        <authorList>
            <person name="Arafat S.T."/>
            <person name="Hirano S."/>
            <person name="Sato A."/>
            <person name="Takeuchi K."/>
            <person name="Yasuda T."/>
            <person name="Terahara T."/>
            <person name="Hamada M."/>
            <person name="Kobayashi T."/>
        </authorList>
    </citation>
    <scope>NUCLEOTIDE SEQUENCE</scope>
    <source>
        <strain evidence="4">B-399</strain>
    </source>
</reference>
<gene>
    <name evidence="4" type="ORF">STA1M1_11840</name>
</gene>
<dbReference type="Proteomes" id="UP001144205">
    <property type="component" value="Unassembled WGS sequence"/>
</dbReference>
<feature type="domain" description="Glycosyl hydrolase family 13 catalytic" evidence="3">
    <location>
        <begin position="95"/>
        <end position="442"/>
    </location>
</feature>
<dbReference type="InterPro" id="IPR013780">
    <property type="entry name" value="Glyco_hydro_b"/>
</dbReference>
<proteinExistence type="predicted"/>
<dbReference type="InterPro" id="IPR016377">
    <property type="entry name" value="Sucrose_GGa_phosphorylase-rel"/>
</dbReference>
<sequence length="609" mass="68236">MLDFPPPGSILWILQQDFRPAGAIEGVMTHNKAASFGARLEQLLAQIYPEPDTGILATKVIEAFWPEGTHRRTRQRKPGNNMWSQRDAVLITYGDTITDGVNKPLELLHDFLVTHLDGVVNGVHILPFFPFTSDDGFAVTDYRKVNPVLGGWGDVARIGREFHLMSDLVLNHVSSQSPWFNEFRQGHPPYDEFFVTADPDEDFSQVVRPRTTPLLQPVETSDGVRNVWCTFSHDQVDLNFANPEVLLEILRIIRLHIDMGVRIIRLDAVAFIWKRVGTSCIHLPETHAIVKLLRLLADFATESVVLLTETNVPKAENLSYFGHRDEAHSVYNFPLPPLVLHAMLSGSASYLLKWQRAMPPAPLGCAYLNFTASHDGIGMRPAEGLLPEGEIARMIDTVKAGGGLASMRALPGGGEAVYELNTSYFDAMTQTFAGEDDLKTERFLCSQTIVMSLEGIPAFYIHAMLATPNDLDAVERRGMNRAINRHRWDYPSLREKLADRTSDQARVLSALSERLKLRARQPAFHPNATQFTLSLDDRVFGIWRQSLDRTQSIFALHNVSDQEVELPATALNLIEDEAWADLLTGEPVRPGEGAITLAPYQCRWIANFV</sequence>
<protein>
    <submittedName>
        <fullName evidence="4">Sucrose phosphorylase</fullName>
    </submittedName>
</protein>
<dbReference type="InterPro" id="IPR045857">
    <property type="entry name" value="O16G_dom_2"/>
</dbReference>
<dbReference type="PIRSF" id="PIRSF003059">
    <property type="entry name" value="Sucrose_phosphorylase"/>
    <property type="match status" value="1"/>
</dbReference>
<dbReference type="InterPro" id="IPR033746">
    <property type="entry name" value="GGa_phosphorylase"/>
</dbReference>
<dbReference type="InterPro" id="IPR017853">
    <property type="entry name" value="GH"/>
</dbReference>
<dbReference type="CDD" id="cd11356">
    <property type="entry name" value="AmyAc_Sucrose_phosphorylase-like_1"/>
    <property type="match status" value="1"/>
</dbReference>
<dbReference type="Gene3D" id="3.20.20.80">
    <property type="entry name" value="Glycosidases"/>
    <property type="match status" value="1"/>
</dbReference>
<comment type="caution">
    <text evidence="4">The sequence shown here is derived from an EMBL/GenBank/DDBJ whole genome shotgun (WGS) entry which is preliminary data.</text>
</comment>
<dbReference type="PANTHER" id="PTHR38784">
    <property type="entry name" value="SUCROSE PHOSPHORYLASE"/>
    <property type="match status" value="1"/>
</dbReference>
<dbReference type="PANTHER" id="PTHR38784:SF1">
    <property type="entry name" value="SUCROSE PHOSPHORYLASE"/>
    <property type="match status" value="1"/>
</dbReference>
<dbReference type="InterPro" id="IPR006047">
    <property type="entry name" value="GH13_cat_dom"/>
</dbReference>
<evidence type="ECO:0000313" key="5">
    <source>
        <dbReference type="Proteomes" id="UP001144205"/>
    </source>
</evidence>
<dbReference type="Gene3D" id="3.90.400.10">
    <property type="entry name" value="Oligo-1,6-glucosidase, Domain 2"/>
    <property type="match status" value="1"/>
</dbReference>
<name>A0ABQ5LQM6_9RHOB</name>
<evidence type="ECO:0000259" key="3">
    <source>
        <dbReference type="SMART" id="SM00642"/>
    </source>
</evidence>